<name>A0A150FTT8_GONPE</name>
<reference evidence="2" key="1">
    <citation type="journal article" date="2016" name="Nat. Commun.">
        <title>The Gonium pectorale genome demonstrates co-option of cell cycle regulation during the evolution of multicellularity.</title>
        <authorList>
            <person name="Hanschen E.R."/>
            <person name="Marriage T.N."/>
            <person name="Ferris P.J."/>
            <person name="Hamaji T."/>
            <person name="Toyoda A."/>
            <person name="Fujiyama A."/>
            <person name="Neme R."/>
            <person name="Noguchi H."/>
            <person name="Minakuchi Y."/>
            <person name="Suzuki M."/>
            <person name="Kawai-Toyooka H."/>
            <person name="Smith D.R."/>
            <person name="Sparks H."/>
            <person name="Anderson J."/>
            <person name="Bakaric R."/>
            <person name="Luria V."/>
            <person name="Karger A."/>
            <person name="Kirschner M.W."/>
            <person name="Durand P.M."/>
            <person name="Michod R.E."/>
            <person name="Nozaki H."/>
            <person name="Olson B.J."/>
        </authorList>
    </citation>
    <scope>NUCLEOTIDE SEQUENCE [LARGE SCALE GENOMIC DNA]</scope>
    <source>
        <strain evidence="2">NIES-2863</strain>
    </source>
</reference>
<accession>A0A150FTT8</accession>
<keyword evidence="2" id="KW-1185">Reference proteome</keyword>
<evidence type="ECO:0000313" key="2">
    <source>
        <dbReference type="Proteomes" id="UP000075714"/>
    </source>
</evidence>
<dbReference type="Proteomes" id="UP000075714">
    <property type="component" value="Unassembled WGS sequence"/>
</dbReference>
<dbReference type="EMBL" id="LSYV01001038">
    <property type="protein sequence ID" value="KXZ40988.1"/>
    <property type="molecule type" value="Genomic_DNA"/>
</dbReference>
<evidence type="ECO:0000313" key="1">
    <source>
        <dbReference type="EMBL" id="KXZ40988.1"/>
    </source>
</evidence>
<gene>
    <name evidence="1" type="ORF">GPECTOR_1043g317</name>
</gene>
<sequence length="440" mass="43170">MPVYFFSNALPPSGIPKSEALLRLLRESEPALLAELIAHLERVARPAASAGLSGLSLFLDSARHGAPRGNSVWPWASAVVQPCRLRAPSLADLTPQVSSRLALRHSSSPLHPLPSGVEQELLDWPALLVRFTPRRPAPGFSAAGYPAGTDDGTGLGVGRGQLPSPLAPRPYMSYVSSYGSPYEAAVLGGLASAVTALDVVTGAVLYQNRASVLCWGDCAPAPWAGGAGAGAALKACGTAAAATVAGAAAAATAAAGVAASQPPSAAATGTLQVISTDRTPPLSASQTPAISTAGLAPSPLCISVPARRSPSPSASPAAAAAAATAVAAAGGSSAGTDRSPRGGGAGSGAARVLRAPMAAGSGVDATVELGLRAVAGGFGSAFGAGSVGGFGGGGGGGGEGWLSGAQGGHGLLERLFALEPAKLQRMLHETCVEGRPWKGG</sequence>
<proteinExistence type="predicted"/>
<dbReference type="AlphaFoldDB" id="A0A150FTT8"/>
<organism evidence="1 2">
    <name type="scientific">Gonium pectorale</name>
    <name type="common">Green alga</name>
    <dbReference type="NCBI Taxonomy" id="33097"/>
    <lineage>
        <taxon>Eukaryota</taxon>
        <taxon>Viridiplantae</taxon>
        <taxon>Chlorophyta</taxon>
        <taxon>core chlorophytes</taxon>
        <taxon>Chlorophyceae</taxon>
        <taxon>CS clade</taxon>
        <taxon>Chlamydomonadales</taxon>
        <taxon>Volvocaceae</taxon>
        <taxon>Gonium</taxon>
    </lineage>
</organism>
<protein>
    <submittedName>
        <fullName evidence="1">Uncharacterized protein</fullName>
    </submittedName>
</protein>
<comment type="caution">
    <text evidence="1">The sequence shown here is derived from an EMBL/GenBank/DDBJ whole genome shotgun (WGS) entry which is preliminary data.</text>
</comment>